<reference evidence="7 8" key="1">
    <citation type="submission" date="2019-12" db="EMBL/GenBank/DDBJ databases">
        <authorList>
            <person name="Zhang Y.-J."/>
        </authorList>
    </citation>
    <scope>NUCLEOTIDE SEQUENCE [LARGE SCALE GENOMIC DNA]</scope>
    <source>
        <strain evidence="7 8">H18S-6</strain>
    </source>
</reference>
<feature type="signal peptide" evidence="5">
    <location>
        <begin position="1"/>
        <end position="20"/>
    </location>
</feature>
<dbReference type="InterPro" id="IPR009056">
    <property type="entry name" value="Cyt_c-like_dom"/>
</dbReference>
<dbReference type="InterPro" id="IPR036909">
    <property type="entry name" value="Cyt_c-like_dom_sf"/>
</dbReference>
<dbReference type="GO" id="GO:0046872">
    <property type="term" value="F:metal ion binding"/>
    <property type="evidence" value="ECO:0007669"/>
    <property type="project" value="UniProtKB-KW"/>
</dbReference>
<dbReference type="GO" id="GO:0009055">
    <property type="term" value="F:electron transfer activity"/>
    <property type="evidence" value="ECO:0007669"/>
    <property type="project" value="InterPro"/>
</dbReference>
<feature type="chain" id="PRO_5025376713" description="Cytochrome c domain-containing protein" evidence="5">
    <location>
        <begin position="21"/>
        <end position="247"/>
    </location>
</feature>
<evidence type="ECO:0000256" key="1">
    <source>
        <dbReference type="ARBA" id="ARBA00022617"/>
    </source>
</evidence>
<organism evidence="7 8">
    <name type="scientific">Parasedimentitalea maritima</name>
    <dbReference type="NCBI Taxonomy" id="2578117"/>
    <lineage>
        <taxon>Bacteria</taxon>
        <taxon>Pseudomonadati</taxon>
        <taxon>Pseudomonadota</taxon>
        <taxon>Alphaproteobacteria</taxon>
        <taxon>Rhodobacterales</taxon>
        <taxon>Paracoccaceae</taxon>
        <taxon>Parasedimentitalea</taxon>
    </lineage>
</organism>
<dbReference type="EMBL" id="WSFO01000010">
    <property type="protein sequence ID" value="KAE9628206.1"/>
    <property type="molecule type" value="Genomic_DNA"/>
</dbReference>
<comment type="caution">
    <text evidence="7">The sequence shown here is derived from an EMBL/GenBank/DDBJ whole genome shotgun (WGS) entry which is preliminary data.</text>
</comment>
<keyword evidence="1 4" id="KW-0349">Heme</keyword>
<evidence type="ECO:0000256" key="4">
    <source>
        <dbReference type="PROSITE-ProRule" id="PRU00433"/>
    </source>
</evidence>
<dbReference type="AlphaFoldDB" id="A0A6A4RH49"/>
<gene>
    <name evidence="7" type="ORF">GP644_16355</name>
</gene>
<dbReference type="Gene3D" id="3.40.190.10">
    <property type="entry name" value="Periplasmic binding protein-like II"/>
    <property type="match status" value="1"/>
</dbReference>
<dbReference type="Proteomes" id="UP000441586">
    <property type="component" value="Unassembled WGS sequence"/>
</dbReference>
<dbReference type="GO" id="GO:0020037">
    <property type="term" value="F:heme binding"/>
    <property type="evidence" value="ECO:0007669"/>
    <property type="project" value="InterPro"/>
</dbReference>
<evidence type="ECO:0000313" key="7">
    <source>
        <dbReference type="EMBL" id="KAE9628206.1"/>
    </source>
</evidence>
<accession>A0A6A4RH49</accession>
<dbReference type="RefSeq" id="WP_158980452.1">
    <property type="nucleotide sequence ID" value="NZ_WSFO01000010.1"/>
</dbReference>
<protein>
    <recommendedName>
        <fullName evidence="6">Cytochrome c domain-containing protein</fullName>
    </recommendedName>
</protein>
<dbReference type="SUPFAM" id="SSF46626">
    <property type="entry name" value="Cytochrome c"/>
    <property type="match status" value="1"/>
</dbReference>
<evidence type="ECO:0000259" key="6">
    <source>
        <dbReference type="PROSITE" id="PS51007"/>
    </source>
</evidence>
<evidence type="ECO:0000256" key="5">
    <source>
        <dbReference type="SAM" id="SignalP"/>
    </source>
</evidence>
<evidence type="ECO:0000256" key="2">
    <source>
        <dbReference type="ARBA" id="ARBA00022723"/>
    </source>
</evidence>
<name>A0A6A4RH49_9RHOB</name>
<keyword evidence="5" id="KW-0732">Signal</keyword>
<sequence length="247" mass="27118">MTRLIVLISICLSFAPIARADDRLVRLMAPQALVDSGLLKHLLPRFSLKTQIRVQIVTAGQAHDIALGANGDPVFVGPQTIWYMQVLAPEHQAVQRFLSWLDSDVGQRTITSFAPGGVQMFTLPLAEQALDAGVVFDGDAALGLDLSRRMCGRCHVVRDDERMNAIGSTPSFFVLRTLENWVERFQTFYVLNPHPSFTQVEGVTGPFAPDRPSPIVPVEITLDQLEAILAYVANLPPADLGAPLQHQ</sequence>
<dbReference type="PROSITE" id="PS51007">
    <property type="entry name" value="CYTC"/>
    <property type="match status" value="1"/>
</dbReference>
<keyword evidence="3 4" id="KW-0408">Iron</keyword>
<evidence type="ECO:0000256" key="3">
    <source>
        <dbReference type="ARBA" id="ARBA00023004"/>
    </source>
</evidence>
<evidence type="ECO:0000313" key="8">
    <source>
        <dbReference type="Proteomes" id="UP000441586"/>
    </source>
</evidence>
<feature type="domain" description="Cytochrome c" evidence="6">
    <location>
        <begin position="138"/>
        <end position="236"/>
    </location>
</feature>
<proteinExistence type="predicted"/>
<keyword evidence="2 4" id="KW-0479">Metal-binding</keyword>